<protein>
    <submittedName>
        <fullName evidence="8">MFS transporter</fullName>
    </submittedName>
</protein>
<dbReference type="InterPro" id="IPR050189">
    <property type="entry name" value="MFS_Efflux_Transporters"/>
</dbReference>
<dbReference type="EMBL" id="QSJI01000002">
    <property type="protein sequence ID" value="RHD56601.1"/>
    <property type="molecule type" value="Genomic_DNA"/>
</dbReference>
<dbReference type="PROSITE" id="PS50850">
    <property type="entry name" value="MFS"/>
    <property type="match status" value="1"/>
</dbReference>
<evidence type="ECO:0000256" key="2">
    <source>
        <dbReference type="ARBA" id="ARBA00022475"/>
    </source>
</evidence>
<feature type="transmembrane region" description="Helical" evidence="6">
    <location>
        <begin position="41"/>
        <end position="66"/>
    </location>
</feature>
<dbReference type="GO" id="GO:0022857">
    <property type="term" value="F:transmembrane transporter activity"/>
    <property type="evidence" value="ECO:0007669"/>
    <property type="project" value="InterPro"/>
</dbReference>
<dbReference type="InterPro" id="IPR020846">
    <property type="entry name" value="MFS_dom"/>
</dbReference>
<feature type="transmembrane region" description="Helical" evidence="6">
    <location>
        <begin position="112"/>
        <end position="130"/>
    </location>
</feature>
<feature type="transmembrane region" description="Helical" evidence="6">
    <location>
        <begin position="78"/>
        <end position="100"/>
    </location>
</feature>
<keyword evidence="2" id="KW-1003">Cell membrane</keyword>
<feature type="transmembrane region" description="Helical" evidence="6">
    <location>
        <begin position="197"/>
        <end position="222"/>
    </location>
</feature>
<feature type="transmembrane region" description="Helical" evidence="6">
    <location>
        <begin position="400"/>
        <end position="423"/>
    </location>
</feature>
<evidence type="ECO:0000259" key="7">
    <source>
        <dbReference type="PROSITE" id="PS50850"/>
    </source>
</evidence>
<feature type="domain" description="Major facilitator superfamily (MFS) profile" evidence="7">
    <location>
        <begin position="45"/>
        <end position="424"/>
    </location>
</feature>
<keyword evidence="3 6" id="KW-0812">Transmembrane</keyword>
<dbReference type="SUPFAM" id="SSF103473">
    <property type="entry name" value="MFS general substrate transporter"/>
    <property type="match status" value="1"/>
</dbReference>
<feature type="transmembrane region" description="Helical" evidence="6">
    <location>
        <begin position="276"/>
        <end position="296"/>
    </location>
</feature>
<dbReference type="InterPro" id="IPR036259">
    <property type="entry name" value="MFS_trans_sf"/>
</dbReference>
<dbReference type="InterPro" id="IPR011701">
    <property type="entry name" value="MFS"/>
</dbReference>
<keyword evidence="5 6" id="KW-0472">Membrane</keyword>
<feature type="transmembrane region" description="Helical" evidence="6">
    <location>
        <begin position="169"/>
        <end position="191"/>
    </location>
</feature>
<dbReference type="GO" id="GO:0005886">
    <property type="term" value="C:plasma membrane"/>
    <property type="evidence" value="ECO:0007669"/>
    <property type="project" value="UniProtKB-SubCell"/>
</dbReference>
<keyword evidence="4 6" id="KW-1133">Transmembrane helix</keyword>
<dbReference type="Proteomes" id="UP000286050">
    <property type="component" value="Unassembled WGS sequence"/>
</dbReference>
<evidence type="ECO:0000256" key="1">
    <source>
        <dbReference type="ARBA" id="ARBA00004651"/>
    </source>
</evidence>
<comment type="caution">
    <text evidence="8">The sequence shown here is derived from an EMBL/GenBank/DDBJ whole genome shotgun (WGS) entry which is preliminary data.</text>
</comment>
<organism evidence="8 9">
    <name type="scientific">Collinsella intestinalis</name>
    <dbReference type="NCBI Taxonomy" id="147207"/>
    <lineage>
        <taxon>Bacteria</taxon>
        <taxon>Bacillati</taxon>
        <taxon>Actinomycetota</taxon>
        <taxon>Coriobacteriia</taxon>
        <taxon>Coriobacteriales</taxon>
        <taxon>Coriobacteriaceae</taxon>
        <taxon>Collinsella</taxon>
    </lineage>
</organism>
<dbReference type="PANTHER" id="PTHR43124">
    <property type="entry name" value="PURINE EFFLUX PUMP PBUE"/>
    <property type="match status" value="1"/>
</dbReference>
<dbReference type="Pfam" id="PF07690">
    <property type="entry name" value="MFS_1"/>
    <property type="match status" value="1"/>
</dbReference>
<dbReference type="CDD" id="cd17324">
    <property type="entry name" value="MFS_NepI_like"/>
    <property type="match status" value="1"/>
</dbReference>
<dbReference type="AlphaFoldDB" id="A0A414FYH5"/>
<reference evidence="8 9" key="1">
    <citation type="submission" date="2018-08" db="EMBL/GenBank/DDBJ databases">
        <title>A genome reference for cultivated species of the human gut microbiota.</title>
        <authorList>
            <person name="Zou Y."/>
            <person name="Xue W."/>
            <person name="Luo G."/>
        </authorList>
    </citation>
    <scope>NUCLEOTIDE SEQUENCE [LARGE SCALE GENOMIC DNA]</scope>
    <source>
        <strain evidence="8 9">AM30-5LB</strain>
    </source>
</reference>
<accession>A0A414FYH5</accession>
<dbReference type="PANTHER" id="PTHR43124:SF3">
    <property type="entry name" value="CHLORAMPHENICOL EFFLUX PUMP RV0191"/>
    <property type="match status" value="1"/>
</dbReference>
<proteinExistence type="predicted"/>
<feature type="transmembrane region" description="Helical" evidence="6">
    <location>
        <begin position="332"/>
        <end position="355"/>
    </location>
</feature>
<feature type="transmembrane region" description="Helical" evidence="6">
    <location>
        <begin position="243"/>
        <end position="264"/>
    </location>
</feature>
<feature type="transmembrane region" description="Helical" evidence="6">
    <location>
        <begin position="308"/>
        <end position="326"/>
    </location>
</feature>
<evidence type="ECO:0000313" key="9">
    <source>
        <dbReference type="Proteomes" id="UP000286050"/>
    </source>
</evidence>
<dbReference type="Gene3D" id="1.20.1250.20">
    <property type="entry name" value="MFS general substrate transporter like domains"/>
    <property type="match status" value="1"/>
</dbReference>
<evidence type="ECO:0000313" key="8">
    <source>
        <dbReference type="EMBL" id="RHD56601.1"/>
    </source>
</evidence>
<evidence type="ECO:0000256" key="5">
    <source>
        <dbReference type="ARBA" id="ARBA00023136"/>
    </source>
</evidence>
<evidence type="ECO:0000256" key="3">
    <source>
        <dbReference type="ARBA" id="ARBA00022692"/>
    </source>
</evidence>
<sequence length="427" mass="44592">MVNLNTDDAQITMGAPVTPSTRTDTPVAPAAPQDTVHLTPYALLCIGLLIALGFSLGCSEFIVIGIQPEIARDFGVPLSQAGMLMSAFSITYAIATPVLALSTGRIPRRTLLIGYSILFCAGNSAAVLATSFEMLLAARVLIGLVSGALLAIGATYIPELAGMKRISICISLVYAAFSIAMVISTSAGKFIAATWEWHYAVIGTLAMSLVVCAALILVLPRTGATDIPATAREQMPLLRDPRIIAGTAIFMFGVGSIYVFYGYVTPYLENILGMGTLEASGALMAYGGMCFASNLLSGWCDARFGVKTMLVSFPIQAVLLFGLWAVGPAMPWALAIILGIALTMYVVSTPCISLFMTTAADEYPQALTLASSLEPTAFNVGIAFGTAVGGAVISGPGMPYVGLVGAAFSLVAWALAALTVRLATRRR</sequence>
<name>A0A414FYH5_9ACTN</name>
<evidence type="ECO:0000256" key="4">
    <source>
        <dbReference type="ARBA" id="ARBA00022989"/>
    </source>
</evidence>
<evidence type="ECO:0000256" key="6">
    <source>
        <dbReference type="SAM" id="Phobius"/>
    </source>
</evidence>
<feature type="transmembrane region" description="Helical" evidence="6">
    <location>
        <begin position="376"/>
        <end position="394"/>
    </location>
</feature>
<feature type="transmembrane region" description="Helical" evidence="6">
    <location>
        <begin position="136"/>
        <end position="157"/>
    </location>
</feature>
<gene>
    <name evidence="8" type="ORF">DW787_03415</name>
</gene>
<comment type="subcellular location">
    <subcellularLocation>
        <location evidence="1">Cell membrane</location>
        <topology evidence="1">Multi-pass membrane protein</topology>
    </subcellularLocation>
</comment>